<dbReference type="InterPro" id="IPR039923">
    <property type="entry name" value="Protodermal_1"/>
</dbReference>
<dbReference type="GeneID" id="112285094"/>
<gene>
    <name evidence="4" type="primary">LOC112285094</name>
    <name evidence="3" type="ORF">PHYPA_010899</name>
</gene>
<dbReference type="EnsemblPlants" id="Pp3c7_26210V3.1">
    <property type="protein sequence ID" value="Pp3c7_26210V3.1"/>
    <property type="gene ID" value="Pp3c7_26210"/>
</dbReference>
<dbReference type="EnsemblPlants" id="Pp3c7_26210V3.3">
    <property type="protein sequence ID" value="Pp3c7_26210V3.3"/>
    <property type="gene ID" value="Pp3c7_26210"/>
</dbReference>
<dbReference type="EnsemblPlants" id="Pp3c7_26210V3.5">
    <property type="protein sequence ID" value="Pp3c7_26210V3.5"/>
    <property type="gene ID" value="Pp3c7_26210"/>
</dbReference>
<feature type="signal peptide" evidence="2">
    <location>
        <begin position="1"/>
        <end position="22"/>
    </location>
</feature>
<dbReference type="PANTHER" id="PTHR33210">
    <property type="entry name" value="PROTODERMAL FACTOR 1"/>
    <property type="match status" value="1"/>
</dbReference>
<dbReference type="EMBL" id="ABEU02000007">
    <property type="protein sequence ID" value="PNR51711.1"/>
    <property type="molecule type" value="Genomic_DNA"/>
</dbReference>
<name>A9SNC2_PHYPA</name>
<keyword evidence="2" id="KW-0732">Signal</keyword>
<protein>
    <recommendedName>
        <fullName evidence="6">BURP domain-containing protein</fullName>
    </recommendedName>
</protein>
<dbReference type="Proteomes" id="UP000006727">
    <property type="component" value="Chromosome 7"/>
</dbReference>
<reference evidence="3 5" key="1">
    <citation type="journal article" date="2008" name="Science">
        <title>The Physcomitrella genome reveals evolutionary insights into the conquest of land by plants.</title>
        <authorList>
            <person name="Rensing S."/>
            <person name="Lang D."/>
            <person name="Zimmer A."/>
            <person name="Terry A."/>
            <person name="Salamov A."/>
            <person name="Shapiro H."/>
            <person name="Nishiyama T."/>
            <person name="Perroud P.-F."/>
            <person name="Lindquist E."/>
            <person name="Kamisugi Y."/>
            <person name="Tanahashi T."/>
            <person name="Sakakibara K."/>
            <person name="Fujita T."/>
            <person name="Oishi K."/>
            <person name="Shin-I T."/>
            <person name="Kuroki Y."/>
            <person name="Toyoda A."/>
            <person name="Suzuki Y."/>
            <person name="Hashimoto A."/>
            <person name="Yamaguchi K."/>
            <person name="Sugano A."/>
            <person name="Kohara Y."/>
            <person name="Fujiyama A."/>
            <person name="Anterola A."/>
            <person name="Aoki S."/>
            <person name="Ashton N."/>
            <person name="Barbazuk W.B."/>
            <person name="Barker E."/>
            <person name="Bennetzen J."/>
            <person name="Bezanilla M."/>
            <person name="Blankenship R."/>
            <person name="Cho S.H."/>
            <person name="Dutcher S."/>
            <person name="Estelle M."/>
            <person name="Fawcett J.A."/>
            <person name="Gundlach H."/>
            <person name="Hanada K."/>
            <person name="Heyl A."/>
            <person name="Hicks K.A."/>
            <person name="Hugh J."/>
            <person name="Lohr M."/>
            <person name="Mayer K."/>
            <person name="Melkozernov A."/>
            <person name="Murata T."/>
            <person name="Nelson D."/>
            <person name="Pils B."/>
            <person name="Prigge M."/>
            <person name="Reiss B."/>
            <person name="Renner T."/>
            <person name="Rombauts S."/>
            <person name="Rushton P."/>
            <person name="Sanderfoot A."/>
            <person name="Schween G."/>
            <person name="Shiu S.-H."/>
            <person name="Stueber K."/>
            <person name="Theodoulou F.L."/>
            <person name="Tu H."/>
            <person name="Van de Peer Y."/>
            <person name="Verrier P.J."/>
            <person name="Waters E."/>
            <person name="Wood A."/>
            <person name="Yang L."/>
            <person name="Cove D."/>
            <person name="Cuming A."/>
            <person name="Hasebe M."/>
            <person name="Lucas S."/>
            <person name="Mishler D.B."/>
            <person name="Reski R."/>
            <person name="Grigoriev I."/>
            <person name="Quatrano R.S."/>
            <person name="Boore J.L."/>
        </authorList>
    </citation>
    <scope>NUCLEOTIDE SEQUENCE [LARGE SCALE GENOMIC DNA]</scope>
    <source>
        <strain evidence="4 5">cv. Gransden 2004</strain>
    </source>
</reference>
<sequence>MAAARAFVAVVVALCLSHVVVGYEKEIKPNNYPNFEFHESPVQETAEVEPHNFESSEFSQSGDKVPVASRVQKVNNYPDFKFSETPGYGQARDGNAHDQFAQGHHTRFHAVPDTGDRFSSKEKTYDAKDGEVYNAHHQEFSGETYYSTDVPVYRGSDAQNRYPSSYELINSREHENQGDEFGSSFSSNDAPFSNHREEEANTPVHSGSSSVFWSPSSDPDFAFRFAKPDTPATFGDNSFKGQDNTDDNAFSQFSLENRDNANDISRATYGTTSRVNSLRKNTPAATAGHGCTNMYWAEHTNQWPSFFNINTQVAQAFGTKAGEVYGTTTLLQALYDNRADGYSQLLSHGTAALLNSYTMPNYALRHDAVIDQFLGALSSRTASGVQAQKFLNQNHAYGPDECLN</sequence>
<evidence type="ECO:0000313" key="3">
    <source>
        <dbReference type="EMBL" id="PNR51711.1"/>
    </source>
</evidence>
<feature type="region of interest" description="Disordered" evidence="1">
    <location>
        <begin position="175"/>
        <end position="211"/>
    </location>
</feature>
<dbReference type="Gramene" id="Pp3c7_26210V3.6">
    <property type="protein sequence ID" value="Pp3c7_26210V3.6"/>
    <property type="gene ID" value="Pp3c7_26210"/>
</dbReference>
<evidence type="ECO:0000313" key="4">
    <source>
        <dbReference type="EnsemblPlants" id="Pp3c7_26210V3.1"/>
    </source>
</evidence>
<dbReference type="RefSeq" id="XP_024381396.1">
    <property type="nucleotide sequence ID" value="XM_024525628.2"/>
</dbReference>
<evidence type="ECO:0000256" key="1">
    <source>
        <dbReference type="SAM" id="MobiDB-lite"/>
    </source>
</evidence>
<accession>A9SNC2</accession>
<feature type="chain" id="PRO_5014297900" description="BURP domain-containing protein" evidence="2">
    <location>
        <begin position="23"/>
        <end position="404"/>
    </location>
</feature>
<proteinExistence type="predicted"/>
<dbReference type="EnsemblPlants" id="Pp3c7_26210V3.2">
    <property type="protein sequence ID" value="Pp3c7_26210V3.2"/>
    <property type="gene ID" value="Pp3c7_26210"/>
</dbReference>
<dbReference type="PaxDb" id="3218-PP1S97_190V6.5"/>
<evidence type="ECO:0000256" key="2">
    <source>
        <dbReference type="SAM" id="SignalP"/>
    </source>
</evidence>
<dbReference type="Gramene" id="Pp3c7_26210V3.1">
    <property type="protein sequence ID" value="Pp3c7_26210V3.1"/>
    <property type="gene ID" value="Pp3c7_26210"/>
</dbReference>
<dbReference type="EnsemblPlants" id="Pp3c7_26210V3.4">
    <property type="protein sequence ID" value="Pp3c7_26210V3.4"/>
    <property type="gene ID" value="Pp3c7_26210"/>
</dbReference>
<dbReference type="Gramene" id="Pp3c7_26210V3.5">
    <property type="protein sequence ID" value="Pp3c7_26210V3.5"/>
    <property type="gene ID" value="Pp3c7_26210"/>
</dbReference>
<organism evidence="3">
    <name type="scientific">Physcomitrium patens</name>
    <name type="common">Spreading-leaved earth moss</name>
    <name type="synonym">Physcomitrella patens</name>
    <dbReference type="NCBI Taxonomy" id="3218"/>
    <lineage>
        <taxon>Eukaryota</taxon>
        <taxon>Viridiplantae</taxon>
        <taxon>Streptophyta</taxon>
        <taxon>Embryophyta</taxon>
        <taxon>Bryophyta</taxon>
        <taxon>Bryophytina</taxon>
        <taxon>Bryopsida</taxon>
        <taxon>Funariidae</taxon>
        <taxon>Funariales</taxon>
        <taxon>Funariaceae</taxon>
        <taxon>Physcomitrium</taxon>
    </lineage>
</organism>
<dbReference type="Gramene" id="Pp3c7_26210V3.3">
    <property type="protein sequence ID" value="Pp3c7_26210V3.3"/>
    <property type="gene ID" value="Pp3c7_26210"/>
</dbReference>
<dbReference type="PANTHER" id="PTHR33210:SF18">
    <property type="entry name" value="PROTODERMAL FACTOR 1"/>
    <property type="match status" value="1"/>
</dbReference>
<reference evidence="3 5" key="2">
    <citation type="journal article" date="2018" name="Plant J.">
        <title>The Physcomitrella patens chromosome-scale assembly reveals moss genome structure and evolution.</title>
        <authorList>
            <person name="Lang D."/>
            <person name="Ullrich K.K."/>
            <person name="Murat F."/>
            <person name="Fuchs J."/>
            <person name="Jenkins J."/>
            <person name="Haas F.B."/>
            <person name="Piednoel M."/>
            <person name="Gundlach H."/>
            <person name="Van Bel M."/>
            <person name="Meyberg R."/>
            <person name="Vives C."/>
            <person name="Morata J."/>
            <person name="Symeonidi A."/>
            <person name="Hiss M."/>
            <person name="Muchero W."/>
            <person name="Kamisugi Y."/>
            <person name="Saleh O."/>
            <person name="Blanc G."/>
            <person name="Decker E.L."/>
            <person name="van Gessel N."/>
            <person name="Grimwood J."/>
            <person name="Hayes R.D."/>
            <person name="Graham S.W."/>
            <person name="Gunter L.E."/>
            <person name="McDaniel S.F."/>
            <person name="Hoernstein S.N.W."/>
            <person name="Larsson A."/>
            <person name="Li F.W."/>
            <person name="Perroud P.F."/>
            <person name="Phillips J."/>
            <person name="Ranjan P."/>
            <person name="Rokshar D.S."/>
            <person name="Rothfels C.J."/>
            <person name="Schneider L."/>
            <person name="Shu S."/>
            <person name="Stevenson D.W."/>
            <person name="Thummler F."/>
            <person name="Tillich M."/>
            <person name="Villarreal Aguilar J.C."/>
            <person name="Widiez T."/>
            <person name="Wong G.K."/>
            <person name="Wymore A."/>
            <person name="Zhang Y."/>
            <person name="Zimmer A.D."/>
            <person name="Quatrano R.S."/>
            <person name="Mayer K.F.X."/>
            <person name="Goodstein D."/>
            <person name="Casacuberta J.M."/>
            <person name="Vandepoele K."/>
            <person name="Reski R."/>
            <person name="Cuming A.C."/>
            <person name="Tuskan G.A."/>
            <person name="Maumus F."/>
            <person name="Salse J."/>
            <person name="Schmutz J."/>
            <person name="Rensing S.A."/>
        </authorList>
    </citation>
    <scope>NUCLEOTIDE SEQUENCE [LARGE SCALE GENOMIC DNA]</scope>
    <source>
        <strain evidence="4 5">cv. Gransden 2004</strain>
    </source>
</reference>
<dbReference type="Gramene" id="Pp3c7_26210V3.4">
    <property type="protein sequence ID" value="Pp3c7_26210V3.4"/>
    <property type="gene ID" value="Pp3c7_26210"/>
</dbReference>
<reference evidence="4" key="3">
    <citation type="submission" date="2020-12" db="UniProtKB">
        <authorList>
            <consortium name="EnsemblPlants"/>
        </authorList>
    </citation>
    <scope>IDENTIFICATION</scope>
</reference>
<dbReference type="EnsemblPlants" id="Pp3c7_26210V3.6">
    <property type="protein sequence ID" value="Pp3c7_26210V3.6"/>
    <property type="gene ID" value="Pp3c7_26210"/>
</dbReference>
<dbReference type="HOGENOM" id="CLU_682230_0_0_1"/>
<keyword evidence="5" id="KW-1185">Reference proteome</keyword>
<evidence type="ECO:0008006" key="6">
    <source>
        <dbReference type="Google" id="ProtNLM"/>
    </source>
</evidence>
<dbReference type="Gramene" id="Pp3c7_26210V3.2">
    <property type="protein sequence ID" value="Pp3c7_26210V3.2"/>
    <property type="gene ID" value="Pp3c7_26210"/>
</dbReference>
<evidence type="ECO:0000313" key="5">
    <source>
        <dbReference type="Proteomes" id="UP000006727"/>
    </source>
</evidence>
<dbReference type="OrthoDB" id="1939167at2759"/>
<dbReference type="AlphaFoldDB" id="A9SNC2"/>